<dbReference type="Proteomes" id="UP000501914">
    <property type="component" value="Chromosome"/>
</dbReference>
<evidence type="ECO:0000313" key="1">
    <source>
        <dbReference type="EMBL" id="QIW80151.1"/>
    </source>
</evidence>
<organism evidence="1 2">
    <name type="scientific">Bacillus tequilensis</name>
    <dbReference type="NCBI Taxonomy" id="227866"/>
    <lineage>
        <taxon>Bacteria</taxon>
        <taxon>Bacillati</taxon>
        <taxon>Bacillota</taxon>
        <taxon>Bacilli</taxon>
        <taxon>Bacillales</taxon>
        <taxon>Bacillaceae</taxon>
        <taxon>Bacillus</taxon>
    </lineage>
</organism>
<keyword evidence="2" id="KW-1185">Reference proteome</keyword>
<dbReference type="InterPro" id="IPR038449">
    <property type="entry name" value="SirA_sf"/>
</dbReference>
<dbReference type="AlphaFoldDB" id="A0A6H0WHY4"/>
<dbReference type="KEGG" id="bteq:G4P54_10205"/>
<dbReference type="InterPro" id="IPR019683">
    <property type="entry name" value="SirA"/>
</dbReference>
<proteinExistence type="predicted"/>
<name>A0A6H0WHY4_9BACI</name>
<dbReference type="Pfam" id="PF10747">
    <property type="entry name" value="SirA"/>
    <property type="match status" value="1"/>
</dbReference>
<dbReference type="Gene3D" id="3.30.310.250">
    <property type="entry name" value="Sporulation inhibitor of replication protein SirA"/>
    <property type="match status" value="1"/>
</dbReference>
<evidence type="ECO:0000313" key="2">
    <source>
        <dbReference type="Proteomes" id="UP000501914"/>
    </source>
</evidence>
<dbReference type="RefSeq" id="WP_167872583.1">
    <property type="nucleotide sequence ID" value="NZ_CP048852.1"/>
</dbReference>
<dbReference type="EMBL" id="CP048852">
    <property type="protein sequence ID" value="QIW80151.1"/>
    <property type="molecule type" value="Genomic_DNA"/>
</dbReference>
<reference evidence="1 2" key="1">
    <citation type="submission" date="2020-02" db="EMBL/GenBank/DDBJ databases">
        <title>Genome sequencing, annotation and comparative genomic analysis of Bacillus tequilensis EA-CB0015, an effective biological control agent against Pseudocercospora fijiensis in banana plants.</title>
        <authorList>
            <person name="Cuellar-Gaviria T.Z."/>
            <person name="Ju K.-S."/>
            <person name="Villegas-Escobar V."/>
        </authorList>
    </citation>
    <scope>NUCLEOTIDE SEQUENCE [LARGE SCALE GENOMIC DNA]</scope>
    <source>
        <strain evidence="1 2">EA-CB0015</strain>
    </source>
</reference>
<accession>A0A6H0WHY4</accession>
<gene>
    <name evidence="1" type="primary">sirA</name>
    <name evidence="1" type="ORF">G4P54_10205</name>
</gene>
<protein>
    <submittedName>
        <fullName evidence="1">Sporulation inhibitor of replication protein SirA</fullName>
    </submittedName>
</protein>
<sequence length="148" mass="18112">MERHYYTYLIKEEFANHYFGRESIMFELFQDYHWTSLTKQQYEMTEKQIQYITQPIPILHMHQRLRMNLNNADYRQLDYIYRLALPKAKGHATFMMKEHMIEIVASGDYEAETIFFEVLRKVSPCFLAMDFNSKRYGWLNPVKERNFV</sequence>